<dbReference type="GO" id="GO:0000977">
    <property type="term" value="F:RNA polymerase II transcription regulatory region sequence-specific DNA binding"/>
    <property type="evidence" value="ECO:0007669"/>
    <property type="project" value="TreeGrafter"/>
</dbReference>
<dbReference type="GO" id="GO:0005634">
    <property type="term" value="C:nucleus"/>
    <property type="evidence" value="ECO:0007669"/>
    <property type="project" value="UniProtKB-SubCell"/>
</dbReference>
<dbReference type="SUPFAM" id="SSF46689">
    <property type="entry name" value="Homeodomain-like"/>
    <property type="match status" value="1"/>
</dbReference>
<feature type="DNA-binding region" description="Homeobox" evidence="5">
    <location>
        <begin position="34"/>
        <end position="93"/>
    </location>
</feature>
<evidence type="ECO:0000256" key="2">
    <source>
        <dbReference type="ARBA" id="ARBA00023125"/>
    </source>
</evidence>
<organism evidence="8 9">
    <name type="scientific">Meloidogyne graminicola</name>
    <dbReference type="NCBI Taxonomy" id="189291"/>
    <lineage>
        <taxon>Eukaryota</taxon>
        <taxon>Metazoa</taxon>
        <taxon>Ecdysozoa</taxon>
        <taxon>Nematoda</taxon>
        <taxon>Chromadorea</taxon>
        <taxon>Rhabditida</taxon>
        <taxon>Tylenchina</taxon>
        <taxon>Tylenchomorpha</taxon>
        <taxon>Tylenchoidea</taxon>
        <taxon>Meloidogynidae</taxon>
        <taxon>Meloidogyninae</taxon>
        <taxon>Meloidogyne</taxon>
    </lineage>
</organism>
<dbReference type="InterPro" id="IPR009057">
    <property type="entry name" value="Homeodomain-like_sf"/>
</dbReference>
<comment type="subcellular location">
    <subcellularLocation>
        <location evidence="1 5 6">Nucleus</location>
    </subcellularLocation>
</comment>
<evidence type="ECO:0000313" key="9">
    <source>
        <dbReference type="Proteomes" id="UP000605970"/>
    </source>
</evidence>
<dbReference type="OrthoDB" id="6159439at2759"/>
<keyword evidence="9" id="KW-1185">Reference proteome</keyword>
<reference evidence="8" key="1">
    <citation type="journal article" date="2020" name="Ecol. Evol.">
        <title>Genome structure and content of the rice root-knot nematode (Meloidogyne graminicola).</title>
        <authorList>
            <person name="Phan N.T."/>
            <person name="Danchin E.G.J."/>
            <person name="Klopp C."/>
            <person name="Perfus-Barbeoch L."/>
            <person name="Kozlowski D.K."/>
            <person name="Koutsovoulos G.D."/>
            <person name="Lopez-Roques C."/>
            <person name="Bouchez O."/>
            <person name="Zahm M."/>
            <person name="Besnard G."/>
            <person name="Bellafiore S."/>
        </authorList>
    </citation>
    <scope>NUCLEOTIDE SEQUENCE</scope>
    <source>
        <strain evidence="8">VN-18</strain>
    </source>
</reference>
<evidence type="ECO:0000256" key="5">
    <source>
        <dbReference type="PROSITE-ProRule" id="PRU00108"/>
    </source>
</evidence>
<evidence type="ECO:0000256" key="1">
    <source>
        <dbReference type="ARBA" id="ARBA00004123"/>
    </source>
</evidence>
<sequence length="104" mass="12612">MPKIKQKEKTPQNNLKYSLRPKIIKIDKNDLKEEKRFRINFSEEQIELLESVFSSSHYPDNITRKELAQKTGLSVDRITVWFQNRRAKFRKEYIKVIKIKIKNF</sequence>
<keyword evidence="2 5" id="KW-0238">DNA-binding</keyword>
<dbReference type="Gene3D" id="1.10.10.60">
    <property type="entry name" value="Homeodomain-like"/>
    <property type="match status" value="1"/>
</dbReference>
<feature type="domain" description="Homeobox" evidence="7">
    <location>
        <begin position="32"/>
        <end position="92"/>
    </location>
</feature>
<dbReference type="PROSITE" id="PS00027">
    <property type="entry name" value="HOMEOBOX_1"/>
    <property type="match status" value="1"/>
</dbReference>
<dbReference type="EMBL" id="JABEBT010000221">
    <property type="protein sequence ID" value="KAF7623604.1"/>
    <property type="molecule type" value="Genomic_DNA"/>
</dbReference>
<keyword evidence="3 5" id="KW-0371">Homeobox</keyword>
<name>A0A8S9Z8G0_9BILA</name>
<evidence type="ECO:0000259" key="7">
    <source>
        <dbReference type="PROSITE" id="PS50071"/>
    </source>
</evidence>
<dbReference type="AlphaFoldDB" id="A0A8S9Z8G0"/>
<dbReference type="SMART" id="SM00389">
    <property type="entry name" value="HOX"/>
    <property type="match status" value="1"/>
</dbReference>
<dbReference type="Proteomes" id="UP000605970">
    <property type="component" value="Unassembled WGS sequence"/>
</dbReference>
<protein>
    <submittedName>
        <fullName evidence="8">Homeobox domain protein</fullName>
    </submittedName>
</protein>
<dbReference type="FunFam" id="1.10.10.60:FF:000679">
    <property type="entry name" value="Homeobox protein aristaless"/>
    <property type="match status" value="1"/>
</dbReference>
<accession>A0A8S9Z8G0</accession>
<gene>
    <name evidence="8" type="ORF">Mgra_00010104</name>
</gene>
<dbReference type="CDD" id="cd00086">
    <property type="entry name" value="homeodomain"/>
    <property type="match status" value="1"/>
</dbReference>
<evidence type="ECO:0000256" key="3">
    <source>
        <dbReference type="ARBA" id="ARBA00023155"/>
    </source>
</evidence>
<evidence type="ECO:0000313" key="8">
    <source>
        <dbReference type="EMBL" id="KAF7623604.1"/>
    </source>
</evidence>
<evidence type="ECO:0000256" key="4">
    <source>
        <dbReference type="ARBA" id="ARBA00023242"/>
    </source>
</evidence>
<dbReference type="PANTHER" id="PTHR24329">
    <property type="entry name" value="HOMEOBOX PROTEIN ARISTALESS"/>
    <property type="match status" value="1"/>
</dbReference>
<dbReference type="InterPro" id="IPR000047">
    <property type="entry name" value="HTH_motif"/>
</dbReference>
<dbReference type="PRINTS" id="PR00031">
    <property type="entry name" value="HTHREPRESSR"/>
</dbReference>
<dbReference type="PROSITE" id="PS50071">
    <property type="entry name" value="HOMEOBOX_2"/>
    <property type="match status" value="1"/>
</dbReference>
<keyword evidence="4 5" id="KW-0539">Nucleus</keyword>
<dbReference type="InterPro" id="IPR001356">
    <property type="entry name" value="HD"/>
</dbReference>
<dbReference type="GO" id="GO:0030182">
    <property type="term" value="P:neuron differentiation"/>
    <property type="evidence" value="ECO:0007669"/>
    <property type="project" value="UniProtKB-ARBA"/>
</dbReference>
<dbReference type="Pfam" id="PF00046">
    <property type="entry name" value="Homeodomain"/>
    <property type="match status" value="1"/>
</dbReference>
<dbReference type="InterPro" id="IPR017970">
    <property type="entry name" value="Homeobox_CS"/>
</dbReference>
<evidence type="ECO:0000256" key="6">
    <source>
        <dbReference type="RuleBase" id="RU000682"/>
    </source>
</evidence>
<comment type="caution">
    <text evidence="8">The sequence shown here is derived from an EMBL/GenBank/DDBJ whole genome shotgun (WGS) entry which is preliminary data.</text>
</comment>
<dbReference type="GO" id="GO:0000981">
    <property type="term" value="F:DNA-binding transcription factor activity, RNA polymerase II-specific"/>
    <property type="evidence" value="ECO:0007669"/>
    <property type="project" value="InterPro"/>
</dbReference>
<proteinExistence type="predicted"/>
<dbReference type="PANTHER" id="PTHR24329:SF543">
    <property type="entry name" value="FI01017P-RELATED"/>
    <property type="match status" value="1"/>
</dbReference>
<dbReference type="InterPro" id="IPR050649">
    <property type="entry name" value="Paired_Homeobox_TFs"/>
</dbReference>